<accession>A0A8T1I1J6</accession>
<dbReference type="Pfam" id="PF03184">
    <property type="entry name" value="DDE_1"/>
    <property type="match status" value="1"/>
</dbReference>
<dbReference type="EMBL" id="RCMK01000137">
    <property type="protein sequence ID" value="KAG2947248.1"/>
    <property type="molecule type" value="Genomic_DNA"/>
</dbReference>
<evidence type="ECO:0000313" key="5">
    <source>
        <dbReference type="Proteomes" id="UP000760860"/>
    </source>
</evidence>
<dbReference type="InterPro" id="IPR050863">
    <property type="entry name" value="CenT-Element_Derived"/>
</dbReference>
<feature type="domain" description="DDE-1" evidence="1">
    <location>
        <begin position="164"/>
        <end position="345"/>
    </location>
</feature>
<evidence type="ECO:0000313" key="4">
    <source>
        <dbReference type="EMBL" id="KAG3218291.1"/>
    </source>
</evidence>
<evidence type="ECO:0000313" key="2">
    <source>
        <dbReference type="EMBL" id="KAG2947248.1"/>
    </source>
</evidence>
<organism evidence="4 5">
    <name type="scientific">Phytophthora cactorum</name>
    <dbReference type="NCBI Taxonomy" id="29920"/>
    <lineage>
        <taxon>Eukaryota</taxon>
        <taxon>Sar</taxon>
        <taxon>Stramenopiles</taxon>
        <taxon>Oomycota</taxon>
        <taxon>Peronosporomycetes</taxon>
        <taxon>Peronosporales</taxon>
        <taxon>Peronosporaceae</taxon>
        <taxon>Phytophthora</taxon>
    </lineage>
</organism>
<dbReference type="GO" id="GO:0005634">
    <property type="term" value="C:nucleus"/>
    <property type="evidence" value="ECO:0007669"/>
    <property type="project" value="TreeGrafter"/>
</dbReference>
<dbReference type="PANTHER" id="PTHR19303:SF57">
    <property type="entry name" value="HTH CENPB-TYPE DOMAIN-CONTAINING PROTEIN"/>
    <property type="match status" value="1"/>
</dbReference>
<dbReference type="Proteomes" id="UP000697107">
    <property type="component" value="Unassembled WGS sequence"/>
</dbReference>
<proteinExistence type="predicted"/>
<protein>
    <recommendedName>
        <fullName evidence="1">DDE-1 domain-containing protein</fullName>
    </recommendedName>
</protein>
<dbReference type="InterPro" id="IPR004875">
    <property type="entry name" value="DDE_SF_endonuclease_dom"/>
</dbReference>
<name>A0A8T1I1J6_9STRA</name>
<dbReference type="EMBL" id="RCML01000132">
    <property type="protein sequence ID" value="KAG2989535.1"/>
    <property type="molecule type" value="Genomic_DNA"/>
</dbReference>
<dbReference type="Proteomes" id="UP000760860">
    <property type="component" value="Unassembled WGS sequence"/>
</dbReference>
<dbReference type="AlphaFoldDB" id="A0A8T1I1J6"/>
<dbReference type="Proteomes" id="UP000736787">
    <property type="component" value="Unassembled WGS sequence"/>
</dbReference>
<comment type="caution">
    <text evidence="4">The sequence shown here is derived from an EMBL/GenBank/DDBJ whole genome shotgun (WGS) entry which is preliminary data.</text>
</comment>
<reference evidence="4" key="1">
    <citation type="submission" date="2018-05" db="EMBL/GenBank/DDBJ databases">
        <title>Effector identification in a new, highly contiguous assembly of the strawberry crown rot pathogen Phytophthora cactorum.</title>
        <authorList>
            <person name="Armitage A.D."/>
            <person name="Nellist C.F."/>
            <person name="Bates H."/>
            <person name="Vickerstaff R.J."/>
            <person name="Harrison R.J."/>
        </authorList>
    </citation>
    <scope>NUCLEOTIDE SEQUENCE</scope>
    <source>
        <strain evidence="2">4040</strain>
        <strain evidence="3">P415</strain>
        <strain evidence="4">P421</strain>
    </source>
</reference>
<dbReference type="PANTHER" id="PTHR19303">
    <property type="entry name" value="TRANSPOSON"/>
    <property type="match status" value="1"/>
</dbReference>
<evidence type="ECO:0000259" key="1">
    <source>
        <dbReference type="Pfam" id="PF03184"/>
    </source>
</evidence>
<sequence length="363" mass="40664">MDESDEAAFVHLRLWGIVPDGADEEDLIVSGQLEDEETIAEEDADEMASGEAKPPWTYTNAVKARVLAEIEQESLRRLIRRLIHRHGFSFRRPSRTVLSTVELEQEQAEYARTTGAAIRAAYSRECTFNTDETAVYSADEPGTIIAEKGSKKSAKVRGRSRTSRASVLLTVSAAGRKLPPLIIFCGVRGAQVAEECKRYNSGVRATVQKNAWMDATVWNDEFVEGIWANYISAEHPSGLALYVDSLKCHVSAESRDHLSEWGTEMVPLPKNTTSVLQPLDVRIMGPFKKKMCALSLDYEIQLLALNRNVSLRDRLKLLKNTPAQKQREVLVGRVTKAWSLISDNCVLRAWEKQDCNKSIQLVD</sequence>
<dbReference type="EMBL" id="RCMV01000372">
    <property type="protein sequence ID" value="KAG3218291.1"/>
    <property type="molecule type" value="Genomic_DNA"/>
</dbReference>
<dbReference type="GO" id="GO:0003677">
    <property type="term" value="F:DNA binding"/>
    <property type="evidence" value="ECO:0007669"/>
    <property type="project" value="TreeGrafter"/>
</dbReference>
<dbReference type="VEuPathDB" id="FungiDB:PC110_g8726"/>
<dbReference type="VEuPathDB" id="FungiDB:PC110_g9365"/>
<evidence type="ECO:0000313" key="3">
    <source>
        <dbReference type="EMBL" id="KAG2989535.1"/>
    </source>
</evidence>
<gene>
    <name evidence="2" type="ORF">PC117_g6969</name>
    <name evidence="3" type="ORF">PC118_g6106</name>
    <name evidence="4" type="ORF">PC129_g10912</name>
</gene>